<dbReference type="SUPFAM" id="SSF56235">
    <property type="entry name" value="N-terminal nucleophile aminohydrolases (Ntn hydrolases)"/>
    <property type="match status" value="1"/>
</dbReference>
<feature type="transmembrane region" description="Helical" evidence="5">
    <location>
        <begin position="63"/>
        <end position="82"/>
    </location>
</feature>
<name>A0AAD4KA12_9MUSC</name>
<dbReference type="EMBL" id="JAJJHW010000095">
    <property type="protein sequence ID" value="KAH8386423.1"/>
    <property type="molecule type" value="Genomic_DNA"/>
</dbReference>
<keyword evidence="7" id="KW-1185">Reference proteome</keyword>
<reference evidence="6" key="1">
    <citation type="journal article" date="2021" name="Mol. Ecol. Resour.">
        <title>Phylogenomic analyses of the genus Drosophila reveals genomic signals of climate adaptation.</title>
        <authorList>
            <person name="Li F."/>
            <person name="Rane R.V."/>
            <person name="Luria V."/>
            <person name="Xiong Z."/>
            <person name="Chen J."/>
            <person name="Li Z."/>
            <person name="Catullo R.A."/>
            <person name="Griffin P.C."/>
            <person name="Schiffer M."/>
            <person name="Pearce S."/>
            <person name="Lee S.F."/>
            <person name="McElroy K."/>
            <person name="Stocker A."/>
            <person name="Shirriffs J."/>
            <person name="Cockerell F."/>
            <person name="Coppin C."/>
            <person name="Sgro C.M."/>
            <person name="Karger A."/>
            <person name="Cain J.W."/>
            <person name="Weber J.A."/>
            <person name="Santpere G."/>
            <person name="Kirschner M.W."/>
            <person name="Hoffmann A.A."/>
            <person name="Oakeshott J.G."/>
            <person name="Zhang G."/>
        </authorList>
    </citation>
    <scope>NUCLEOTIDE SEQUENCE</scope>
    <source>
        <strain evidence="6">BGI-SZ-2011g</strain>
    </source>
</reference>
<evidence type="ECO:0000313" key="7">
    <source>
        <dbReference type="Proteomes" id="UP001200034"/>
    </source>
</evidence>
<dbReference type="PANTHER" id="PTHR32194:SF0">
    <property type="entry name" value="ATP-DEPENDENT PROTEASE SUBUNIT HSLV"/>
    <property type="match status" value="1"/>
</dbReference>
<evidence type="ECO:0000256" key="1">
    <source>
        <dbReference type="ARBA" id="ARBA00022490"/>
    </source>
</evidence>
<dbReference type="GO" id="GO:0005839">
    <property type="term" value="C:proteasome core complex"/>
    <property type="evidence" value="ECO:0007669"/>
    <property type="project" value="InterPro"/>
</dbReference>
<feature type="non-terminal residue" evidence="6">
    <location>
        <position position="1"/>
    </location>
</feature>
<organism evidence="6 7">
    <name type="scientific">Drosophila rubida</name>
    <dbReference type="NCBI Taxonomy" id="30044"/>
    <lineage>
        <taxon>Eukaryota</taxon>
        <taxon>Metazoa</taxon>
        <taxon>Ecdysozoa</taxon>
        <taxon>Arthropoda</taxon>
        <taxon>Hexapoda</taxon>
        <taxon>Insecta</taxon>
        <taxon>Pterygota</taxon>
        <taxon>Neoptera</taxon>
        <taxon>Endopterygota</taxon>
        <taxon>Diptera</taxon>
        <taxon>Brachycera</taxon>
        <taxon>Muscomorpha</taxon>
        <taxon>Ephydroidea</taxon>
        <taxon>Drosophilidae</taxon>
        <taxon>Drosophila</taxon>
    </lineage>
</organism>
<evidence type="ECO:0000256" key="5">
    <source>
        <dbReference type="SAM" id="Phobius"/>
    </source>
</evidence>
<comment type="subunit">
    <text evidence="4">The 26S proteasome consists of a 20S proteasome core and two 19S regulatory subunits. The 20S proteasome core is composed of 28 subunits that are arranged in four stacked rings, resulting in a barrel-shaped structure. The two end rings are each formed by seven alpha subunits, and the two central rings are each formed by seven beta subunits. The catalytic chamber with the active sites is on the inside of the barrel.</text>
</comment>
<dbReference type="Proteomes" id="UP001200034">
    <property type="component" value="Unassembled WGS sequence"/>
</dbReference>
<dbReference type="Pfam" id="PF00227">
    <property type="entry name" value="Proteasome"/>
    <property type="match status" value="1"/>
</dbReference>
<dbReference type="PANTHER" id="PTHR32194">
    <property type="entry name" value="METALLOPROTEASE TLDD"/>
    <property type="match status" value="1"/>
</dbReference>
<gene>
    <name evidence="6" type="ORF">KR093_000367</name>
</gene>
<accession>A0AAD4KA12</accession>
<keyword evidence="3" id="KW-0378">Hydrolase</keyword>
<dbReference type="AlphaFoldDB" id="A0AAD4KA12"/>
<keyword evidence="5" id="KW-1133">Transmembrane helix</keyword>
<dbReference type="GO" id="GO:0005737">
    <property type="term" value="C:cytoplasm"/>
    <property type="evidence" value="ECO:0007669"/>
    <property type="project" value="TreeGrafter"/>
</dbReference>
<proteinExistence type="predicted"/>
<sequence length="207" mass="22263">TTVIAAEYEGGVVLAANSLIADGGNYGLPGADKLVRLSEYLYCCSSGTVGQAERLTKTVLDNVYPMITIGFVISVHLAAMMFHTKIYMDRRSYFNDAIVAGWDKKGGGQVYYIGPSGTMVHGAAVSGAGANIARGYLTSNHRKNLPLKDVLQLVKNAVEIVITNEPRAGGVVRLLVINKNGLATSRIVPINNQMFAVSNFPLWELEL</sequence>
<keyword evidence="5" id="KW-0812">Transmembrane</keyword>
<keyword evidence="1" id="KW-0963">Cytoplasm</keyword>
<evidence type="ECO:0000313" key="6">
    <source>
        <dbReference type="EMBL" id="KAH8386423.1"/>
    </source>
</evidence>
<evidence type="ECO:0000256" key="4">
    <source>
        <dbReference type="ARBA" id="ARBA00026071"/>
    </source>
</evidence>
<keyword evidence="2" id="KW-0645">Protease</keyword>
<evidence type="ECO:0000256" key="3">
    <source>
        <dbReference type="ARBA" id="ARBA00022801"/>
    </source>
</evidence>
<dbReference type="GO" id="GO:0008233">
    <property type="term" value="F:peptidase activity"/>
    <property type="evidence" value="ECO:0007669"/>
    <property type="project" value="UniProtKB-KW"/>
</dbReference>
<protein>
    <recommendedName>
        <fullName evidence="8">Proteasome endopeptidase complex</fullName>
    </recommendedName>
</protein>
<evidence type="ECO:0000256" key="2">
    <source>
        <dbReference type="ARBA" id="ARBA00022670"/>
    </source>
</evidence>
<dbReference type="InterPro" id="IPR023333">
    <property type="entry name" value="Proteasome_suB-type"/>
</dbReference>
<keyword evidence="5" id="KW-0472">Membrane</keyword>
<dbReference type="InterPro" id="IPR029055">
    <property type="entry name" value="Ntn_hydrolases_N"/>
</dbReference>
<dbReference type="InterPro" id="IPR001353">
    <property type="entry name" value="Proteasome_sua/b"/>
</dbReference>
<dbReference type="GO" id="GO:0051603">
    <property type="term" value="P:proteolysis involved in protein catabolic process"/>
    <property type="evidence" value="ECO:0007669"/>
    <property type="project" value="InterPro"/>
</dbReference>
<dbReference type="Gene3D" id="3.60.20.10">
    <property type="entry name" value="Glutamine Phosphoribosylpyrophosphate, subunit 1, domain 1"/>
    <property type="match status" value="1"/>
</dbReference>
<comment type="caution">
    <text evidence="6">The sequence shown here is derived from an EMBL/GenBank/DDBJ whole genome shotgun (WGS) entry which is preliminary data.</text>
</comment>
<feature type="non-terminal residue" evidence="6">
    <location>
        <position position="207"/>
    </location>
</feature>
<evidence type="ECO:0008006" key="8">
    <source>
        <dbReference type="Google" id="ProtNLM"/>
    </source>
</evidence>